<name>A0A9K3N376_HELAN</name>
<accession>A0A9K3N376</accession>
<evidence type="ECO:0000313" key="3">
    <source>
        <dbReference type="Proteomes" id="UP000215914"/>
    </source>
</evidence>
<dbReference type="Gramene" id="mRNA:HanXRQr2_Chr10g0430981">
    <property type="protein sequence ID" value="CDS:HanXRQr2_Chr10g0430981.1"/>
    <property type="gene ID" value="HanXRQr2_Chr10g0430981"/>
</dbReference>
<dbReference type="AlphaFoldDB" id="A0A9K3N376"/>
<dbReference type="Proteomes" id="UP000215914">
    <property type="component" value="Unassembled WGS sequence"/>
</dbReference>
<dbReference type="Gramene" id="mRNA:HanXRQr2_Chr10g0430971">
    <property type="protein sequence ID" value="CDS:HanXRQr2_Chr10g0430971.1"/>
    <property type="gene ID" value="HanXRQr2_Chr10g0430971"/>
</dbReference>
<evidence type="ECO:0000313" key="2">
    <source>
        <dbReference type="EMBL" id="KAF5785646.1"/>
    </source>
</evidence>
<evidence type="ECO:0000313" key="1">
    <source>
        <dbReference type="EMBL" id="KAF5785645.1"/>
    </source>
</evidence>
<reference evidence="2" key="2">
    <citation type="submission" date="2020-06" db="EMBL/GenBank/DDBJ databases">
        <title>Helianthus annuus Genome sequencing and assembly Release 2.</title>
        <authorList>
            <person name="Gouzy J."/>
            <person name="Langlade N."/>
            <person name="Munos S."/>
        </authorList>
    </citation>
    <scope>NUCLEOTIDE SEQUENCE</scope>
    <source>
        <tissue evidence="2">Leaves</tissue>
    </source>
</reference>
<organism evidence="2 3">
    <name type="scientific">Helianthus annuus</name>
    <name type="common">Common sunflower</name>
    <dbReference type="NCBI Taxonomy" id="4232"/>
    <lineage>
        <taxon>Eukaryota</taxon>
        <taxon>Viridiplantae</taxon>
        <taxon>Streptophyta</taxon>
        <taxon>Embryophyta</taxon>
        <taxon>Tracheophyta</taxon>
        <taxon>Spermatophyta</taxon>
        <taxon>Magnoliopsida</taxon>
        <taxon>eudicotyledons</taxon>
        <taxon>Gunneridae</taxon>
        <taxon>Pentapetalae</taxon>
        <taxon>asterids</taxon>
        <taxon>campanulids</taxon>
        <taxon>Asterales</taxon>
        <taxon>Asteraceae</taxon>
        <taxon>Asteroideae</taxon>
        <taxon>Heliantheae alliance</taxon>
        <taxon>Heliantheae</taxon>
        <taxon>Helianthus</taxon>
    </lineage>
</organism>
<comment type="caution">
    <text evidence="2">The sequence shown here is derived from an EMBL/GenBank/DDBJ whole genome shotgun (WGS) entry which is preliminary data.</text>
</comment>
<keyword evidence="3" id="KW-1185">Reference proteome</keyword>
<dbReference type="EMBL" id="MNCJ02000325">
    <property type="protein sequence ID" value="KAF5785646.1"/>
    <property type="molecule type" value="Genomic_DNA"/>
</dbReference>
<proteinExistence type="predicted"/>
<dbReference type="EMBL" id="MNCJ02000325">
    <property type="protein sequence ID" value="KAF5785645.1"/>
    <property type="molecule type" value="Genomic_DNA"/>
</dbReference>
<reference evidence="2" key="1">
    <citation type="journal article" date="2017" name="Nature">
        <title>The sunflower genome provides insights into oil metabolism, flowering and Asterid evolution.</title>
        <authorList>
            <person name="Badouin H."/>
            <person name="Gouzy J."/>
            <person name="Grassa C.J."/>
            <person name="Murat F."/>
            <person name="Staton S.E."/>
            <person name="Cottret L."/>
            <person name="Lelandais-Briere C."/>
            <person name="Owens G.L."/>
            <person name="Carrere S."/>
            <person name="Mayjonade B."/>
            <person name="Legrand L."/>
            <person name="Gill N."/>
            <person name="Kane N.C."/>
            <person name="Bowers J.E."/>
            <person name="Hubner S."/>
            <person name="Bellec A."/>
            <person name="Berard A."/>
            <person name="Berges H."/>
            <person name="Blanchet N."/>
            <person name="Boniface M.C."/>
            <person name="Brunel D."/>
            <person name="Catrice O."/>
            <person name="Chaidir N."/>
            <person name="Claudel C."/>
            <person name="Donnadieu C."/>
            <person name="Faraut T."/>
            <person name="Fievet G."/>
            <person name="Helmstetter N."/>
            <person name="King M."/>
            <person name="Knapp S.J."/>
            <person name="Lai Z."/>
            <person name="Le Paslier M.C."/>
            <person name="Lippi Y."/>
            <person name="Lorenzon L."/>
            <person name="Mandel J.R."/>
            <person name="Marage G."/>
            <person name="Marchand G."/>
            <person name="Marquand E."/>
            <person name="Bret-Mestries E."/>
            <person name="Morien E."/>
            <person name="Nambeesan S."/>
            <person name="Nguyen T."/>
            <person name="Pegot-Espagnet P."/>
            <person name="Pouilly N."/>
            <person name="Raftis F."/>
            <person name="Sallet E."/>
            <person name="Schiex T."/>
            <person name="Thomas J."/>
            <person name="Vandecasteele C."/>
            <person name="Vares D."/>
            <person name="Vear F."/>
            <person name="Vautrin S."/>
            <person name="Crespi M."/>
            <person name="Mangin B."/>
            <person name="Burke J.M."/>
            <person name="Salse J."/>
            <person name="Munos S."/>
            <person name="Vincourt P."/>
            <person name="Rieseberg L.H."/>
            <person name="Langlade N.B."/>
        </authorList>
    </citation>
    <scope>NUCLEOTIDE SEQUENCE</scope>
    <source>
        <tissue evidence="2">Leaves</tissue>
    </source>
</reference>
<sequence length="69" mass="8078">MEGYHFHFMQTLTKNFLPFSLACLRPRLPSHLHPSHKFVLVIPYTHKGEGSHTRRLGAYGIARTSLRRY</sequence>
<protein>
    <submittedName>
        <fullName evidence="2">Uncharacterized protein</fullName>
    </submittedName>
</protein>
<gene>
    <name evidence="1" type="ORF">HanXRQr2_Chr10g0430971</name>
    <name evidence="2" type="ORF">HanXRQr2_Chr10g0430981</name>
</gene>